<keyword evidence="5 6" id="KW-0472">Membrane</keyword>
<dbReference type="RefSeq" id="XP_040883493.1">
    <property type="nucleotide sequence ID" value="XM_041020148.1"/>
</dbReference>
<feature type="transmembrane region" description="Helical" evidence="6">
    <location>
        <begin position="123"/>
        <end position="146"/>
    </location>
</feature>
<dbReference type="GO" id="GO:0015179">
    <property type="term" value="F:L-amino acid transmembrane transporter activity"/>
    <property type="evidence" value="ECO:0007669"/>
    <property type="project" value="TreeGrafter"/>
</dbReference>
<comment type="similarity">
    <text evidence="2">Belongs to the amino acid/polyamine transporter 2 family.</text>
</comment>
<dbReference type="GeneID" id="63913521"/>
<organism evidence="8 9">
    <name type="scientific">Aureobasidium melanogenum (strain CBS 110374)</name>
    <name type="common">Aureobasidium pullulans var. melanogenum</name>
    <dbReference type="NCBI Taxonomy" id="1043003"/>
    <lineage>
        <taxon>Eukaryota</taxon>
        <taxon>Fungi</taxon>
        <taxon>Dikarya</taxon>
        <taxon>Ascomycota</taxon>
        <taxon>Pezizomycotina</taxon>
        <taxon>Dothideomycetes</taxon>
        <taxon>Dothideomycetidae</taxon>
        <taxon>Dothideales</taxon>
        <taxon>Saccotheciaceae</taxon>
        <taxon>Aureobasidium</taxon>
    </lineage>
</organism>
<sequence>MTTSKDSELATDVAATDLGYDDREVFTDDKNHSIQYRTLSWPAAAVIMITEIVTGGTLTLPQAIAVVGLVPGTIIIIFCGIWALFTSFLLIDFKLNHPEVHNMGDAGFILFSPFGLGAVGREVLSAGTILFAITGVGSMCLLGQLALQTLSQGGMCAMSYLGIWTCITFLFSVPRTFGGGLQGFSVAACISVLVATLIAMIGSGVEPTPNRVVVATAPNSFYTAFLAITNPVLAYAGHFLFFTIISEMKVPRDSKKAAWALQVFSTAWYTIFAVVSYCYLGSTVQSPSFLSLSETWAKAAWGLFLPNILVAGALYNHFAAKIVFVRIFRGSRHLIENTVLGWCVWILLLAIVSACGFVLATGVPFFSYLGGIVASAFASWYTYGLAGAFWWHDTHYLGDGWRSVRKKWPMFLLCFGTLVFGGFICVGGLYAIIKSLIEAYASGAVGHPFTC</sequence>
<dbReference type="AlphaFoldDB" id="A0A074W067"/>
<dbReference type="PANTHER" id="PTHR22950:SF479">
    <property type="entry name" value="AMINO ACID TRANSPORTER (EUROFUNG)-RELATED"/>
    <property type="match status" value="1"/>
</dbReference>
<evidence type="ECO:0000259" key="7">
    <source>
        <dbReference type="Pfam" id="PF01490"/>
    </source>
</evidence>
<dbReference type="STRING" id="1043003.A0A074W067"/>
<dbReference type="Pfam" id="PF01490">
    <property type="entry name" value="Aa_trans"/>
    <property type="match status" value="1"/>
</dbReference>
<dbReference type="Proteomes" id="UP000030672">
    <property type="component" value="Unassembled WGS sequence"/>
</dbReference>
<gene>
    <name evidence="8" type="ORF">M437DRAFT_40209</name>
</gene>
<dbReference type="GO" id="GO:0016020">
    <property type="term" value="C:membrane"/>
    <property type="evidence" value="ECO:0007669"/>
    <property type="project" value="UniProtKB-SubCell"/>
</dbReference>
<feature type="transmembrane region" description="Helical" evidence="6">
    <location>
        <begin position="299"/>
        <end position="318"/>
    </location>
</feature>
<keyword evidence="3 6" id="KW-0812">Transmembrane</keyword>
<dbReference type="PANTHER" id="PTHR22950">
    <property type="entry name" value="AMINO ACID TRANSPORTER"/>
    <property type="match status" value="1"/>
</dbReference>
<evidence type="ECO:0000313" key="9">
    <source>
        <dbReference type="Proteomes" id="UP000030672"/>
    </source>
</evidence>
<feature type="transmembrane region" description="Helical" evidence="6">
    <location>
        <begin position="221"/>
        <end position="245"/>
    </location>
</feature>
<evidence type="ECO:0000256" key="1">
    <source>
        <dbReference type="ARBA" id="ARBA00004141"/>
    </source>
</evidence>
<evidence type="ECO:0000256" key="5">
    <source>
        <dbReference type="ARBA" id="ARBA00023136"/>
    </source>
</evidence>
<feature type="transmembrane region" description="Helical" evidence="6">
    <location>
        <begin position="411"/>
        <end position="433"/>
    </location>
</feature>
<evidence type="ECO:0000256" key="4">
    <source>
        <dbReference type="ARBA" id="ARBA00022989"/>
    </source>
</evidence>
<dbReference type="EMBL" id="KL584825">
    <property type="protein sequence ID" value="KEQ66470.1"/>
    <property type="molecule type" value="Genomic_DNA"/>
</dbReference>
<evidence type="ECO:0000313" key="8">
    <source>
        <dbReference type="EMBL" id="KEQ66470.1"/>
    </source>
</evidence>
<feature type="transmembrane region" description="Helical" evidence="6">
    <location>
        <begin position="257"/>
        <end position="279"/>
    </location>
</feature>
<feature type="transmembrane region" description="Helical" evidence="6">
    <location>
        <begin position="183"/>
        <end position="201"/>
    </location>
</feature>
<dbReference type="HOGENOM" id="CLU_027816_4_2_1"/>
<feature type="transmembrane region" description="Helical" evidence="6">
    <location>
        <begin position="39"/>
        <end position="58"/>
    </location>
</feature>
<feature type="transmembrane region" description="Helical" evidence="6">
    <location>
        <begin position="365"/>
        <end position="391"/>
    </location>
</feature>
<keyword evidence="9" id="KW-1185">Reference proteome</keyword>
<dbReference type="InterPro" id="IPR013057">
    <property type="entry name" value="AA_transpt_TM"/>
</dbReference>
<reference evidence="8 9" key="1">
    <citation type="journal article" date="2014" name="BMC Genomics">
        <title>Genome sequencing of four Aureobasidium pullulans varieties: biotechnological potential, stress tolerance, and description of new species.</title>
        <authorList>
            <person name="Gostin Ar C."/>
            <person name="Ohm R.A."/>
            <person name="Kogej T."/>
            <person name="Sonjak S."/>
            <person name="Turk M."/>
            <person name="Zajc J."/>
            <person name="Zalar P."/>
            <person name="Grube M."/>
            <person name="Sun H."/>
            <person name="Han J."/>
            <person name="Sharma A."/>
            <person name="Chiniquy J."/>
            <person name="Ngan C.Y."/>
            <person name="Lipzen A."/>
            <person name="Barry K."/>
            <person name="Grigoriev I.V."/>
            <person name="Gunde-Cimerman N."/>
        </authorList>
    </citation>
    <scope>NUCLEOTIDE SEQUENCE [LARGE SCALE GENOMIC DNA]</scope>
    <source>
        <strain evidence="8 9">CBS 110374</strain>
    </source>
</reference>
<feature type="transmembrane region" description="Helical" evidence="6">
    <location>
        <begin position="64"/>
        <end position="91"/>
    </location>
</feature>
<proteinExistence type="inferred from homology"/>
<protein>
    <submittedName>
        <fullName evidence="8">Transmembrane amino acid transporter</fullName>
    </submittedName>
</protein>
<evidence type="ECO:0000256" key="3">
    <source>
        <dbReference type="ARBA" id="ARBA00022692"/>
    </source>
</evidence>
<comment type="subcellular location">
    <subcellularLocation>
        <location evidence="1">Membrane</location>
        <topology evidence="1">Multi-pass membrane protein</topology>
    </subcellularLocation>
</comment>
<keyword evidence="4 6" id="KW-1133">Transmembrane helix</keyword>
<feature type="transmembrane region" description="Helical" evidence="6">
    <location>
        <begin position="339"/>
        <end position="359"/>
    </location>
</feature>
<feature type="transmembrane region" description="Helical" evidence="6">
    <location>
        <begin position="152"/>
        <end position="171"/>
    </location>
</feature>
<evidence type="ECO:0000256" key="6">
    <source>
        <dbReference type="SAM" id="Phobius"/>
    </source>
</evidence>
<accession>A0A074W067</accession>
<feature type="domain" description="Amino acid transporter transmembrane" evidence="7">
    <location>
        <begin position="38"/>
        <end position="433"/>
    </location>
</feature>
<name>A0A074W067_AURM1</name>
<evidence type="ECO:0000256" key="2">
    <source>
        <dbReference type="ARBA" id="ARBA00008066"/>
    </source>
</evidence>